<keyword evidence="3" id="KW-1003">Cell membrane</keyword>
<dbReference type="InterPro" id="IPR011500">
    <property type="entry name" value="GPCR_3_9-Cys_dom"/>
</dbReference>
<evidence type="ECO:0008006" key="17">
    <source>
        <dbReference type="Google" id="ProtNLM"/>
    </source>
</evidence>
<dbReference type="InterPro" id="IPR000337">
    <property type="entry name" value="GPCR_3"/>
</dbReference>
<evidence type="ECO:0000256" key="8">
    <source>
        <dbReference type="ARBA" id="ARBA00023136"/>
    </source>
</evidence>
<dbReference type="FunFam" id="3.40.50.2300:FF:000475">
    <property type="entry name" value="Olfactory receptor C family, g2"/>
    <property type="match status" value="1"/>
</dbReference>
<evidence type="ECO:0000256" key="1">
    <source>
        <dbReference type="ARBA" id="ARBA00004651"/>
    </source>
</evidence>
<evidence type="ECO:0000259" key="13">
    <source>
        <dbReference type="Pfam" id="PF01094"/>
    </source>
</evidence>
<dbReference type="OrthoDB" id="5984008at2759"/>
<dbReference type="SUPFAM" id="SSF53822">
    <property type="entry name" value="Periplasmic binding protein-like I"/>
    <property type="match status" value="2"/>
</dbReference>
<dbReference type="InterPro" id="IPR028082">
    <property type="entry name" value="Peripla_BP_I"/>
</dbReference>
<evidence type="ECO:0000313" key="16">
    <source>
        <dbReference type="Proteomes" id="UP000288216"/>
    </source>
</evidence>
<accession>A0A401P7Y7</accession>
<evidence type="ECO:0000256" key="7">
    <source>
        <dbReference type="ARBA" id="ARBA00023040"/>
    </source>
</evidence>
<dbReference type="Gene3D" id="3.40.50.2300">
    <property type="match status" value="2"/>
</dbReference>
<dbReference type="Proteomes" id="UP000288216">
    <property type="component" value="Unassembled WGS sequence"/>
</dbReference>
<dbReference type="AlphaFoldDB" id="A0A401P7Y7"/>
<feature type="signal peptide" evidence="12">
    <location>
        <begin position="1"/>
        <end position="17"/>
    </location>
</feature>
<evidence type="ECO:0000256" key="10">
    <source>
        <dbReference type="ARBA" id="ARBA00023180"/>
    </source>
</evidence>
<comment type="subcellular location">
    <subcellularLocation>
        <location evidence="1">Cell membrane</location>
        <topology evidence="1">Multi-pass membrane protein</topology>
    </subcellularLocation>
</comment>
<dbReference type="STRING" id="75743.A0A401P7Y7"/>
<feature type="chain" id="PRO_5019266502" description="G-protein coupled receptors family 3 profile domain-containing protein" evidence="12">
    <location>
        <begin position="18"/>
        <end position="871"/>
    </location>
</feature>
<sequence length="871" mass="97175">MYLLWSVLFVLVTCMFAKDDRICSLQGRFNLPELMQSGDIIIGGIFPIHYRGIPPRTSYQTQPETPRCLDFSLRAFRWVQLMIFAIEEINNDPSLLPNITLGYNIYDSCATPALAVRATLTILNGQEENVTLSRSFVEEVTKTGACVAFAEYLPKFNDKEKILQQVELIKNTKVKVILVFAPERDLNFLVEELVRQNVTGLQWLASEAWSTAALLSTAANSEIMGGTLGLAIRRADIPGIKQFLVRLHPSKYPGNEYVKQLWEAAFHCTWTSHNDTENARLGPLKHLCTGQEDLKVAQNAFTDETQLRVSYNTYRAVYAVAHSIQNMLQCQNGQGPFVNKTCPDISKLKPWQVLHYLKKVKFTTAFGDEVRFDVNGDPPATYDLLNWQRVPYGNMKYIKVGEYDASVGTDNQLVIEKEGIVWSGGQKMVIEAKCSESCLPGTRKGARAGEPICCYDCIPCAEGEISDEIDSVDCLTTIQPNLSFHEEPSPPVCDGFNSRSFRWMQTMIFALQEINKDPMLLPNITLGYNIYDTCTTPTHSLRAALTLASGPYEDASNSNCEGTSSIPVIVGDSGSTQSLVVARTMMSFNIPMVSYFSSCTCLSNRNEFPAFFRTMPSDAYQAKGVARLVQRFGWTWVGSIAGDDDYSHNAIQAFSDEVRKLGVCIAFTEVIPKGPFENQACANIFDVQPWQLVHYLKEVRYAIKLGEEIYFDENGDIVAMYDIVNWQKNEDGSVKFVHVGHFDSATDSGQDLVVNEKTIIWAGGKVEAPESLCSKHCLPGTRKAIRIGEQICCFDCLPCADGEISNETDSLNCVPCALEEWSNPQRNECIPKEIDYFAQQLGHDEGRTDLVISDADKAIKVIKEGSSQGII</sequence>
<evidence type="ECO:0000256" key="3">
    <source>
        <dbReference type="ARBA" id="ARBA00022475"/>
    </source>
</evidence>
<name>A0A401P7Y7_SCYTO</name>
<proteinExistence type="inferred from homology"/>
<protein>
    <recommendedName>
        <fullName evidence="17">G-protein coupled receptors family 3 profile domain-containing protein</fullName>
    </recommendedName>
</protein>
<gene>
    <name evidence="15" type="ORF">scyTo_0005440</name>
</gene>
<evidence type="ECO:0000256" key="6">
    <source>
        <dbReference type="ARBA" id="ARBA00022989"/>
    </source>
</evidence>
<keyword evidence="8" id="KW-0472">Membrane</keyword>
<feature type="domain" description="Receptor ligand binding region" evidence="13">
    <location>
        <begin position="503"/>
        <end position="673"/>
    </location>
</feature>
<evidence type="ECO:0000313" key="15">
    <source>
        <dbReference type="EMBL" id="GCB69228.1"/>
    </source>
</evidence>
<evidence type="ECO:0000259" key="14">
    <source>
        <dbReference type="Pfam" id="PF07562"/>
    </source>
</evidence>
<comment type="similarity">
    <text evidence="2">Belongs to the G-protein coupled receptor 3 family.</text>
</comment>
<reference evidence="15 16" key="1">
    <citation type="journal article" date="2018" name="Nat. Ecol. Evol.">
        <title>Shark genomes provide insights into elasmobranch evolution and the origin of vertebrates.</title>
        <authorList>
            <person name="Hara Y"/>
            <person name="Yamaguchi K"/>
            <person name="Onimaru K"/>
            <person name="Kadota M"/>
            <person name="Koyanagi M"/>
            <person name="Keeley SD"/>
            <person name="Tatsumi K"/>
            <person name="Tanaka K"/>
            <person name="Motone F"/>
            <person name="Kageyama Y"/>
            <person name="Nozu R"/>
            <person name="Adachi N"/>
            <person name="Nishimura O"/>
            <person name="Nakagawa R"/>
            <person name="Tanegashima C"/>
            <person name="Kiyatake I"/>
            <person name="Matsumoto R"/>
            <person name="Murakumo K"/>
            <person name="Nishida K"/>
            <person name="Terakita A"/>
            <person name="Kuratani S"/>
            <person name="Sato K"/>
            <person name="Hyodo S Kuraku.S."/>
        </authorList>
    </citation>
    <scope>NUCLEOTIDE SEQUENCE [LARGE SCALE GENOMIC DNA]</scope>
</reference>
<feature type="domain" description="GPCR family 3 nine cysteines" evidence="14">
    <location>
        <begin position="769"/>
        <end position="822"/>
    </location>
</feature>
<dbReference type="GO" id="GO:0004930">
    <property type="term" value="F:G protein-coupled receptor activity"/>
    <property type="evidence" value="ECO:0007669"/>
    <property type="project" value="UniProtKB-KW"/>
</dbReference>
<feature type="domain" description="Receptor ligand binding region" evidence="13">
    <location>
        <begin position="134"/>
        <end position="389"/>
    </location>
</feature>
<dbReference type="FunFam" id="3.40.50.2300:FF:000752">
    <property type="entry name" value="Uncharacterized protein"/>
    <property type="match status" value="1"/>
</dbReference>
<feature type="domain" description="GPCR family 3 nine cysteines" evidence="14">
    <location>
        <begin position="431"/>
        <end position="475"/>
    </location>
</feature>
<dbReference type="PANTHER" id="PTHR24061">
    <property type="entry name" value="CALCIUM-SENSING RECEPTOR-RELATED"/>
    <property type="match status" value="1"/>
</dbReference>
<keyword evidence="11" id="KW-0807">Transducer</keyword>
<evidence type="ECO:0000256" key="4">
    <source>
        <dbReference type="ARBA" id="ARBA00022692"/>
    </source>
</evidence>
<dbReference type="PRINTS" id="PR00248">
    <property type="entry name" value="GPCRMGR"/>
</dbReference>
<dbReference type="PANTHER" id="PTHR24061:SF528">
    <property type="entry name" value="C-FAMILY ODORANT RECEPTOR OLFCD2-RELATED"/>
    <property type="match status" value="1"/>
</dbReference>
<evidence type="ECO:0000256" key="2">
    <source>
        <dbReference type="ARBA" id="ARBA00007242"/>
    </source>
</evidence>
<organism evidence="15 16">
    <name type="scientific">Scyliorhinus torazame</name>
    <name type="common">Cloudy catshark</name>
    <name type="synonym">Catulus torazame</name>
    <dbReference type="NCBI Taxonomy" id="75743"/>
    <lineage>
        <taxon>Eukaryota</taxon>
        <taxon>Metazoa</taxon>
        <taxon>Chordata</taxon>
        <taxon>Craniata</taxon>
        <taxon>Vertebrata</taxon>
        <taxon>Chondrichthyes</taxon>
        <taxon>Elasmobranchii</taxon>
        <taxon>Galeomorphii</taxon>
        <taxon>Galeoidea</taxon>
        <taxon>Carcharhiniformes</taxon>
        <taxon>Scyliorhinidae</taxon>
        <taxon>Scyliorhinus</taxon>
    </lineage>
</organism>
<keyword evidence="6" id="KW-1133">Transmembrane helix</keyword>
<comment type="caution">
    <text evidence="15">The sequence shown here is derived from an EMBL/GenBank/DDBJ whole genome shotgun (WGS) entry which is preliminary data.</text>
</comment>
<dbReference type="Pfam" id="PF07562">
    <property type="entry name" value="NCD3G"/>
    <property type="match status" value="2"/>
</dbReference>
<dbReference type="GO" id="GO:0005886">
    <property type="term" value="C:plasma membrane"/>
    <property type="evidence" value="ECO:0007669"/>
    <property type="project" value="UniProtKB-SubCell"/>
</dbReference>
<dbReference type="Gene3D" id="2.10.50.30">
    <property type="entry name" value="GPCR, family 3, nine cysteines domain"/>
    <property type="match status" value="1"/>
</dbReference>
<dbReference type="OMA" id="GDAITWP"/>
<keyword evidence="4" id="KW-0812">Transmembrane</keyword>
<keyword evidence="7" id="KW-0297">G-protein coupled receptor</keyword>
<dbReference type="InterPro" id="IPR001828">
    <property type="entry name" value="ANF_lig-bd_rcpt"/>
</dbReference>
<keyword evidence="9" id="KW-0675">Receptor</keyword>
<evidence type="ECO:0000256" key="9">
    <source>
        <dbReference type="ARBA" id="ARBA00023170"/>
    </source>
</evidence>
<evidence type="ECO:0000256" key="12">
    <source>
        <dbReference type="SAM" id="SignalP"/>
    </source>
</evidence>
<keyword evidence="16" id="KW-1185">Reference proteome</keyword>
<evidence type="ECO:0000256" key="5">
    <source>
        <dbReference type="ARBA" id="ARBA00022729"/>
    </source>
</evidence>
<dbReference type="InterPro" id="IPR000068">
    <property type="entry name" value="GPCR_3_Ca_sens_rcpt-rel"/>
</dbReference>
<dbReference type="PRINTS" id="PR00592">
    <property type="entry name" value="CASENSINGR"/>
</dbReference>
<keyword evidence="10" id="KW-0325">Glycoprotein</keyword>
<dbReference type="Pfam" id="PF01094">
    <property type="entry name" value="ANF_receptor"/>
    <property type="match status" value="3"/>
</dbReference>
<dbReference type="FunFam" id="2.10.50.30:FF:000002">
    <property type="entry name" value="Vomeronasal 2 receptor, h1"/>
    <property type="match status" value="1"/>
</dbReference>
<feature type="domain" description="Receptor ligand binding region" evidence="13">
    <location>
        <begin position="82"/>
        <end position="125"/>
    </location>
</feature>
<dbReference type="EMBL" id="BFAA01001691">
    <property type="protein sequence ID" value="GCB69228.1"/>
    <property type="molecule type" value="Genomic_DNA"/>
</dbReference>
<dbReference type="InterPro" id="IPR038550">
    <property type="entry name" value="GPCR_3_9-Cys_sf"/>
</dbReference>
<keyword evidence="5 12" id="KW-0732">Signal</keyword>
<evidence type="ECO:0000256" key="11">
    <source>
        <dbReference type="ARBA" id="ARBA00023224"/>
    </source>
</evidence>